<evidence type="ECO:0000313" key="2">
    <source>
        <dbReference type="EMBL" id="CAH0373046.1"/>
    </source>
</evidence>
<accession>A0A8J2X3K7</accession>
<comment type="caution">
    <text evidence="2">The sequence shown here is derived from an EMBL/GenBank/DDBJ whole genome shotgun (WGS) entry which is preliminary data.</text>
</comment>
<keyword evidence="1" id="KW-0732">Signal</keyword>
<reference evidence="2" key="1">
    <citation type="submission" date="2021-11" db="EMBL/GenBank/DDBJ databases">
        <authorList>
            <consortium name="Genoscope - CEA"/>
            <person name="William W."/>
        </authorList>
    </citation>
    <scope>NUCLEOTIDE SEQUENCE</scope>
</reference>
<feature type="chain" id="PRO_5035268259" evidence="1">
    <location>
        <begin position="17"/>
        <end position="156"/>
    </location>
</feature>
<keyword evidence="3" id="KW-1185">Reference proteome</keyword>
<sequence length="156" mass="17481">MRKALAALVAVARAALDPLLPAASPWTLSTRRRWTLSRATRRLVFEENGCCWFDDDQNEEGTWEVRGDAVSFTTECAQNVTRHYHCLLHRNHGLDGTSGRPRLVRGVTARDRAGRARLFRPVIGAFSADADDYDRRGEAYEEDDKALLDADGAPPR</sequence>
<dbReference type="Proteomes" id="UP000789595">
    <property type="component" value="Unassembled WGS sequence"/>
</dbReference>
<evidence type="ECO:0000313" key="3">
    <source>
        <dbReference type="Proteomes" id="UP000789595"/>
    </source>
</evidence>
<organism evidence="2 3">
    <name type="scientific">Pelagomonas calceolata</name>
    <dbReference type="NCBI Taxonomy" id="35677"/>
    <lineage>
        <taxon>Eukaryota</taxon>
        <taxon>Sar</taxon>
        <taxon>Stramenopiles</taxon>
        <taxon>Ochrophyta</taxon>
        <taxon>Pelagophyceae</taxon>
        <taxon>Pelagomonadales</taxon>
        <taxon>Pelagomonadaceae</taxon>
        <taxon>Pelagomonas</taxon>
    </lineage>
</organism>
<gene>
    <name evidence="2" type="ORF">PECAL_4P02160</name>
</gene>
<name>A0A8J2X3K7_9STRA</name>
<feature type="signal peptide" evidence="1">
    <location>
        <begin position="1"/>
        <end position="16"/>
    </location>
</feature>
<protein>
    <submittedName>
        <fullName evidence="2">Uncharacterized protein</fullName>
    </submittedName>
</protein>
<evidence type="ECO:0000256" key="1">
    <source>
        <dbReference type="SAM" id="SignalP"/>
    </source>
</evidence>
<proteinExistence type="predicted"/>
<dbReference type="AlphaFoldDB" id="A0A8J2X3K7"/>
<dbReference type="EMBL" id="CAKKNE010000004">
    <property type="protein sequence ID" value="CAH0373046.1"/>
    <property type="molecule type" value="Genomic_DNA"/>
</dbReference>